<feature type="domain" description="Retrovirus-related Pol polyprotein from transposon TNT 1-94-like beta-barrel" evidence="1">
    <location>
        <begin position="58"/>
        <end position="99"/>
    </location>
</feature>
<evidence type="ECO:0000313" key="3">
    <source>
        <dbReference type="Proteomes" id="UP000828251"/>
    </source>
</evidence>
<protein>
    <recommendedName>
        <fullName evidence="1">Retrovirus-related Pol polyprotein from transposon TNT 1-94-like beta-barrel domain-containing protein</fullName>
    </recommendedName>
</protein>
<dbReference type="Proteomes" id="UP000828251">
    <property type="component" value="Unassembled WGS sequence"/>
</dbReference>
<organism evidence="2 3">
    <name type="scientific">Gossypium stocksii</name>
    <dbReference type="NCBI Taxonomy" id="47602"/>
    <lineage>
        <taxon>Eukaryota</taxon>
        <taxon>Viridiplantae</taxon>
        <taxon>Streptophyta</taxon>
        <taxon>Embryophyta</taxon>
        <taxon>Tracheophyta</taxon>
        <taxon>Spermatophyta</taxon>
        <taxon>Magnoliopsida</taxon>
        <taxon>eudicotyledons</taxon>
        <taxon>Gunneridae</taxon>
        <taxon>Pentapetalae</taxon>
        <taxon>rosids</taxon>
        <taxon>malvids</taxon>
        <taxon>Malvales</taxon>
        <taxon>Malvaceae</taxon>
        <taxon>Malvoideae</taxon>
        <taxon>Gossypium</taxon>
    </lineage>
</organism>
<dbReference type="AlphaFoldDB" id="A0A9D3W1C5"/>
<accession>A0A9D3W1C5</accession>
<proteinExistence type="predicted"/>
<sequence length="100" mass="11703">MSMEDLIIRLWIEEDNRDMRKNLNRVTNVNGAKANVVEVKKDFKKGKQPHNWSKLGPKGEKLYMRNVSTSKIKRKGTVVLKMTFSKEFKLQNVLYVPSIH</sequence>
<keyword evidence="3" id="KW-1185">Reference proteome</keyword>
<dbReference type="Pfam" id="PF22936">
    <property type="entry name" value="Pol_BBD"/>
    <property type="match status" value="1"/>
</dbReference>
<name>A0A9D3W1C5_9ROSI</name>
<evidence type="ECO:0000259" key="1">
    <source>
        <dbReference type="Pfam" id="PF22936"/>
    </source>
</evidence>
<evidence type="ECO:0000313" key="2">
    <source>
        <dbReference type="EMBL" id="KAH1106343.1"/>
    </source>
</evidence>
<dbReference type="EMBL" id="JAIQCV010000004">
    <property type="protein sequence ID" value="KAH1106343.1"/>
    <property type="molecule type" value="Genomic_DNA"/>
</dbReference>
<reference evidence="2 3" key="1">
    <citation type="journal article" date="2021" name="Plant Biotechnol. J.">
        <title>Multi-omics assisted identification of the key and species-specific regulatory components of drought-tolerant mechanisms in Gossypium stocksii.</title>
        <authorList>
            <person name="Yu D."/>
            <person name="Ke L."/>
            <person name="Zhang D."/>
            <person name="Wu Y."/>
            <person name="Sun Y."/>
            <person name="Mei J."/>
            <person name="Sun J."/>
            <person name="Sun Y."/>
        </authorList>
    </citation>
    <scope>NUCLEOTIDE SEQUENCE [LARGE SCALE GENOMIC DNA]</scope>
    <source>
        <strain evidence="3">cv. E1</strain>
        <tissue evidence="2">Leaf</tissue>
    </source>
</reference>
<comment type="caution">
    <text evidence="2">The sequence shown here is derived from an EMBL/GenBank/DDBJ whole genome shotgun (WGS) entry which is preliminary data.</text>
</comment>
<gene>
    <name evidence="2" type="ORF">J1N35_010111</name>
</gene>
<dbReference type="InterPro" id="IPR054722">
    <property type="entry name" value="PolX-like_BBD"/>
</dbReference>